<organism evidence="1 2">
    <name type="scientific">Maribacter cobaltidurans</name>
    <dbReference type="NCBI Taxonomy" id="1178778"/>
    <lineage>
        <taxon>Bacteria</taxon>
        <taxon>Pseudomonadati</taxon>
        <taxon>Bacteroidota</taxon>
        <taxon>Flavobacteriia</taxon>
        <taxon>Flavobacteriales</taxon>
        <taxon>Flavobacteriaceae</taxon>
        <taxon>Maribacter</taxon>
    </lineage>
</organism>
<gene>
    <name evidence="1" type="ORF">V1I91_04515</name>
</gene>
<evidence type="ECO:0000313" key="2">
    <source>
        <dbReference type="Proteomes" id="UP001356308"/>
    </source>
</evidence>
<evidence type="ECO:0000313" key="1">
    <source>
        <dbReference type="EMBL" id="MEE1975317.1"/>
    </source>
</evidence>
<dbReference type="RefSeq" id="WP_272650145.1">
    <property type="nucleotide sequence ID" value="NZ_JAZDDG010000002.1"/>
</dbReference>
<protein>
    <submittedName>
        <fullName evidence="1">Uncharacterized protein</fullName>
    </submittedName>
</protein>
<dbReference type="Proteomes" id="UP001356308">
    <property type="component" value="Unassembled WGS sequence"/>
</dbReference>
<sequence length="168" mass="19703">MTYTVVGQEDYKEGHVVTLKGDTLYGFVSDRKLGAFGGIHDKIKFRGKRLKKRFSPDQVLSYKKGDSIYRSLILEGEAEFLRVVSEGFVSLYMYELQEQGEEMVLDIAYLKKEKNSDLVRADQGLLGLKRKVLTRFFDDCPPLVKKIRDKQFKYAYQLVDYYNEWKKR</sequence>
<proteinExistence type="predicted"/>
<name>A0ABU7IQS4_9FLAO</name>
<comment type="caution">
    <text evidence="1">The sequence shown here is derived from an EMBL/GenBank/DDBJ whole genome shotgun (WGS) entry which is preliminary data.</text>
</comment>
<accession>A0ABU7IQS4</accession>
<reference evidence="1 2" key="1">
    <citation type="submission" date="2024-01" db="EMBL/GenBank/DDBJ databases">
        <title>Maribacter spp. originated from different algae showed divergent polysaccharides utilization ability.</title>
        <authorList>
            <person name="Wang H."/>
            <person name="Wu Y."/>
        </authorList>
    </citation>
    <scope>NUCLEOTIDE SEQUENCE [LARGE SCALE GENOMIC DNA]</scope>
    <source>
        <strain evidence="1 2">PR1</strain>
    </source>
</reference>
<dbReference type="EMBL" id="JAZDDG010000002">
    <property type="protein sequence ID" value="MEE1975317.1"/>
    <property type="molecule type" value="Genomic_DNA"/>
</dbReference>
<keyword evidence="2" id="KW-1185">Reference proteome</keyword>